<name>A0AAE0KWW8_9CHLO</name>
<feature type="region of interest" description="Disordered" evidence="1">
    <location>
        <begin position="869"/>
        <end position="1005"/>
    </location>
</feature>
<feature type="compositionally biased region" description="Polar residues" evidence="1">
    <location>
        <begin position="136"/>
        <end position="151"/>
    </location>
</feature>
<keyword evidence="3" id="KW-1185">Reference proteome</keyword>
<dbReference type="EMBL" id="LGRX02015071">
    <property type="protein sequence ID" value="KAK3263761.1"/>
    <property type="molecule type" value="Genomic_DNA"/>
</dbReference>
<organism evidence="2 3">
    <name type="scientific">Cymbomonas tetramitiformis</name>
    <dbReference type="NCBI Taxonomy" id="36881"/>
    <lineage>
        <taxon>Eukaryota</taxon>
        <taxon>Viridiplantae</taxon>
        <taxon>Chlorophyta</taxon>
        <taxon>Pyramimonadophyceae</taxon>
        <taxon>Pyramimonadales</taxon>
        <taxon>Pyramimonadaceae</taxon>
        <taxon>Cymbomonas</taxon>
    </lineage>
</organism>
<evidence type="ECO:0000313" key="2">
    <source>
        <dbReference type="EMBL" id="KAK3263761.1"/>
    </source>
</evidence>
<protein>
    <submittedName>
        <fullName evidence="2">Uncharacterized protein</fullName>
    </submittedName>
</protein>
<evidence type="ECO:0000313" key="3">
    <source>
        <dbReference type="Proteomes" id="UP001190700"/>
    </source>
</evidence>
<feature type="compositionally biased region" description="Basic and acidic residues" evidence="1">
    <location>
        <begin position="570"/>
        <end position="585"/>
    </location>
</feature>
<sequence length="1047" mass="112645">MVKGLHLFCCAAAPKSRAEADLEPAISDKDLSKALHKLSKHIKKAVSPREEDIVAYTHSPLFSVAPAVGCDGHNAPLPRTESRPKDSATHAKKIFRETSSGVSPVIGDNFQDWLLSYIDVSPSEQDRPVAAPEITQVASSQVSETDESSASAMGKETQTKAVPNAAGCLSPKPSVAFPPLSMERATSSANAVEGSPRREDWDSVGKSSDVDGFPFPDELNGAGGQQGRWSRGLTVPSHSREPPSERGTLQPAPRRQEPARADSNTLPEETHTSVTHNFRTKPRAELEAGQQVNGEAASRCHPVTALGSAQHSLDAGASSPPESPATLHRIHATDEQASISPIRVRLDPPASAQLRPPSAAQAFTSDEPRSLPHKLFTEERPSKSPSSQLRKVPQTFMPASTAGLPNNAPERGRVAVPPLSSSPQSFAAAMAATRTAPPAFSPRKTSVDRLVDELLTMDPDPPVPEHTTPQCPLPSLKSTVSRRWAAPSMIYSDAVPRGRSNSLALDGWTHFVSSAPVSGATAASSSSPAREEPSASPSSQQQPSLEIPAVGARREGDDGGRPPLPPPRLAPRDAVSRTSFEDELRGVSQATTPRNLCMSISESSTPRTAYQGKELEGDPGQRWVHTELDDQLSLPAQHTLSEPDSPRERWLRQSMELLQQQTAEASKIINAAATISMAAQMTPPAKAKESDSVDPKPVLRMRAATLENPAIKEILEVTKSEDGSECEALPLVAAVPVKLARPHGNQGTELAREMPRVQGVHDEGEIPVQLAQEMPRVQAICDKGKIPRVDHRVQLAQEMPRVQGVHDEGEMQRVDDRVELAQEMPHMGLIASPDANETYDEREGDQTWEWVVKTRTEMSILERLQYGSNAPASVVPPPSSQEGTEEGSISYFETPRSERSGSSQGMRRPSLESWGSGRDQVRVGAPSPRVQPRVHVCLRRDSLPGGDPQGGGPHEGEGVHAKLANGSPRGPSYQSPKTHYSDSDSDLGSSSSTPSRQYLSKLGHREQPQQQVRLFVLSFSLHPLVHFLPCLPEFSCTGPADGSSDAA</sequence>
<feature type="region of interest" description="Disordered" evidence="1">
    <location>
        <begin position="135"/>
        <end position="171"/>
    </location>
</feature>
<feature type="region of interest" description="Disordered" evidence="1">
    <location>
        <begin position="186"/>
        <end position="325"/>
    </location>
</feature>
<feature type="compositionally biased region" description="Low complexity" evidence="1">
    <location>
        <begin position="518"/>
        <end position="548"/>
    </location>
</feature>
<dbReference type="AlphaFoldDB" id="A0AAE0KWW8"/>
<evidence type="ECO:0000256" key="1">
    <source>
        <dbReference type="SAM" id="MobiDB-lite"/>
    </source>
</evidence>
<feature type="compositionally biased region" description="Polar residues" evidence="1">
    <location>
        <begin position="588"/>
        <end position="608"/>
    </location>
</feature>
<feature type="compositionally biased region" description="Low complexity" evidence="1">
    <location>
        <begin position="986"/>
        <end position="995"/>
    </location>
</feature>
<comment type="caution">
    <text evidence="2">The sequence shown here is derived from an EMBL/GenBank/DDBJ whole genome shotgun (WGS) entry which is preliminary data.</text>
</comment>
<gene>
    <name evidence="2" type="ORF">CYMTET_27456</name>
</gene>
<proteinExistence type="predicted"/>
<feature type="region of interest" description="Disordered" evidence="1">
    <location>
        <begin position="518"/>
        <end position="619"/>
    </location>
</feature>
<feature type="compositionally biased region" description="Polar residues" evidence="1">
    <location>
        <begin position="262"/>
        <end position="277"/>
    </location>
</feature>
<dbReference type="Proteomes" id="UP001190700">
    <property type="component" value="Unassembled WGS sequence"/>
</dbReference>
<reference evidence="2 3" key="1">
    <citation type="journal article" date="2015" name="Genome Biol. Evol.">
        <title>Comparative Genomics of a Bacterivorous Green Alga Reveals Evolutionary Causalities and Consequences of Phago-Mixotrophic Mode of Nutrition.</title>
        <authorList>
            <person name="Burns J.A."/>
            <person name="Paasch A."/>
            <person name="Narechania A."/>
            <person name="Kim E."/>
        </authorList>
    </citation>
    <scope>NUCLEOTIDE SEQUENCE [LARGE SCALE GENOMIC DNA]</scope>
    <source>
        <strain evidence="2 3">PLY_AMNH</strain>
    </source>
</reference>
<accession>A0AAE0KWW8</accession>
<feature type="region of interest" description="Disordered" evidence="1">
    <location>
        <begin position="348"/>
        <end position="370"/>
    </location>
</feature>